<organism evidence="1 2">
    <name type="scientific">Synaphobranchus kaupii</name>
    <name type="common">Kaup's arrowtooth eel</name>
    <dbReference type="NCBI Taxonomy" id="118154"/>
    <lineage>
        <taxon>Eukaryota</taxon>
        <taxon>Metazoa</taxon>
        <taxon>Chordata</taxon>
        <taxon>Craniata</taxon>
        <taxon>Vertebrata</taxon>
        <taxon>Euteleostomi</taxon>
        <taxon>Actinopterygii</taxon>
        <taxon>Neopterygii</taxon>
        <taxon>Teleostei</taxon>
        <taxon>Anguilliformes</taxon>
        <taxon>Synaphobranchidae</taxon>
        <taxon>Synaphobranchus</taxon>
    </lineage>
</organism>
<proteinExistence type="predicted"/>
<dbReference type="EMBL" id="JAINUF010000003">
    <property type="protein sequence ID" value="KAJ8370646.1"/>
    <property type="molecule type" value="Genomic_DNA"/>
</dbReference>
<accession>A0A9Q1FZN2</accession>
<evidence type="ECO:0000313" key="1">
    <source>
        <dbReference type="EMBL" id="KAJ8370646.1"/>
    </source>
</evidence>
<sequence>MFPLTSPQPTNICGPAEAHSSRLCVCERERPRMGNSQEHVAGAGTRRLVLTWSPSRHESRMCARFAEWRRRPETRDRWPPVRLICELQAGGLLFRTHRLWQLQSLPSRRKGRSATGAREAPRLIHHVAPSPDAGYLRSPLLRARSHKHLCSHVHVLSISPSRVAVRGGGWGRSKGHRASS</sequence>
<comment type="caution">
    <text evidence="1">The sequence shown here is derived from an EMBL/GenBank/DDBJ whole genome shotgun (WGS) entry which is preliminary data.</text>
</comment>
<evidence type="ECO:0000313" key="2">
    <source>
        <dbReference type="Proteomes" id="UP001152622"/>
    </source>
</evidence>
<keyword evidence="2" id="KW-1185">Reference proteome</keyword>
<dbReference type="AlphaFoldDB" id="A0A9Q1FZN2"/>
<gene>
    <name evidence="1" type="ORF">SKAU_G00106740</name>
</gene>
<dbReference type="Proteomes" id="UP001152622">
    <property type="component" value="Chromosome 3"/>
</dbReference>
<protein>
    <submittedName>
        <fullName evidence="1">Uncharacterized protein</fullName>
    </submittedName>
</protein>
<name>A0A9Q1FZN2_SYNKA</name>
<reference evidence="1" key="1">
    <citation type="journal article" date="2023" name="Science">
        <title>Genome structures resolve the early diversification of teleost fishes.</title>
        <authorList>
            <person name="Parey E."/>
            <person name="Louis A."/>
            <person name="Montfort J."/>
            <person name="Bouchez O."/>
            <person name="Roques C."/>
            <person name="Iampietro C."/>
            <person name="Lluch J."/>
            <person name="Castinel A."/>
            <person name="Donnadieu C."/>
            <person name="Desvignes T."/>
            <person name="Floi Bucao C."/>
            <person name="Jouanno E."/>
            <person name="Wen M."/>
            <person name="Mejri S."/>
            <person name="Dirks R."/>
            <person name="Jansen H."/>
            <person name="Henkel C."/>
            <person name="Chen W.J."/>
            <person name="Zahm M."/>
            <person name="Cabau C."/>
            <person name="Klopp C."/>
            <person name="Thompson A.W."/>
            <person name="Robinson-Rechavi M."/>
            <person name="Braasch I."/>
            <person name="Lecointre G."/>
            <person name="Bobe J."/>
            <person name="Postlethwait J.H."/>
            <person name="Berthelot C."/>
            <person name="Roest Crollius H."/>
            <person name="Guiguen Y."/>
        </authorList>
    </citation>
    <scope>NUCLEOTIDE SEQUENCE</scope>
    <source>
        <strain evidence="1">WJC10195</strain>
    </source>
</reference>